<dbReference type="Proteomes" id="UP000635071">
    <property type="component" value="Unassembled WGS sequence"/>
</dbReference>
<protein>
    <recommendedName>
        <fullName evidence="1">Transposase IS4-like domain-containing protein</fullName>
    </recommendedName>
</protein>
<reference evidence="2" key="1">
    <citation type="journal article" date="2014" name="Int. J. Syst. Evol. Microbiol.">
        <title>Complete genome sequence of Corynebacterium casei LMG S-19264T (=DSM 44701T), isolated from a smear-ripened cheese.</title>
        <authorList>
            <consortium name="US DOE Joint Genome Institute (JGI-PGF)"/>
            <person name="Walter F."/>
            <person name="Albersmeier A."/>
            <person name="Kalinowski J."/>
            <person name="Ruckert C."/>
        </authorList>
    </citation>
    <scope>NUCLEOTIDE SEQUENCE</scope>
    <source>
        <strain evidence="2">CGMCC 1.15519</strain>
    </source>
</reference>
<dbReference type="Pfam" id="PF01609">
    <property type="entry name" value="DDE_Tnp_1"/>
    <property type="match status" value="1"/>
</dbReference>
<accession>A0A916ZV30</accession>
<keyword evidence="3" id="KW-1185">Reference proteome</keyword>
<evidence type="ECO:0000259" key="1">
    <source>
        <dbReference type="Pfam" id="PF01609"/>
    </source>
</evidence>
<dbReference type="InterPro" id="IPR002559">
    <property type="entry name" value="Transposase_11"/>
</dbReference>
<evidence type="ECO:0000313" key="2">
    <source>
        <dbReference type="EMBL" id="GGE14684.1"/>
    </source>
</evidence>
<dbReference type="GO" id="GO:0006313">
    <property type="term" value="P:DNA transposition"/>
    <property type="evidence" value="ECO:0007669"/>
    <property type="project" value="InterPro"/>
</dbReference>
<comment type="caution">
    <text evidence="2">The sequence shown here is derived from an EMBL/GenBank/DDBJ whole genome shotgun (WGS) entry which is preliminary data.</text>
</comment>
<dbReference type="GO" id="GO:0004803">
    <property type="term" value="F:transposase activity"/>
    <property type="evidence" value="ECO:0007669"/>
    <property type="project" value="InterPro"/>
</dbReference>
<evidence type="ECO:0000313" key="3">
    <source>
        <dbReference type="Proteomes" id="UP000635071"/>
    </source>
</evidence>
<gene>
    <name evidence="2" type="ORF">GCM10011529_21350</name>
</gene>
<organism evidence="2 3">
    <name type="scientific">Sandarakinorhabdus glacialis</name>
    <dbReference type="NCBI Taxonomy" id="1614636"/>
    <lineage>
        <taxon>Bacteria</taxon>
        <taxon>Pseudomonadati</taxon>
        <taxon>Pseudomonadota</taxon>
        <taxon>Alphaproteobacteria</taxon>
        <taxon>Sphingomonadales</taxon>
        <taxon>Sphingosinicellaceae</taxon>
        <taxon>Sandarakinorhabdus</taxon>
    </lineage>
</organism>
<sequence>MVHAADIQDGEGAADVLKALYFVFPWLRHVVADGNYVRSKLRDALAAMGKWTLEIIKKSDTAKTSSRCRRLAKDRKAAIASSTASAHIASIRMLTHQSAKCGFA</sequence>
<dbReference type="AlphaFoldDB" id="A0A916ZV30"/>
<dbReference type="GO" id="GO:0003677">
    <property type="term" value="F:DNA binding"/>
    <property type="evidence" value="ECO:0007669"/>
    <property type="project" value="InterPro"/>
</dbReference>
<feature type="domain" description="Transposase IS4-like" evidence="1">
    <location>
        <begin position="2"/>
        <end position="65"/>
    </location>
</feature>
<name>A0A916ZV30_9SPHN</name>
<reference evidence="2" key="2">
    <citation type="submission" date="2020-09" db="EMBL/GenBank/DDBJ databases">
        <authorList>
            <person name="Sun Q."/>
            <person name="Zhou Y."/>
        </authorList>
    </citation>
    <scope>NUCLEOTIDE SEQUENCE</scope>
    <source>
        <strain evidence="2">CGMCC 1.15519</strain>
    </source>
</reference>
<dbReference type="EMBL" id="BMJM01000007">
    <property type="protein sequence ID" value="GGE14684.1"/>
    <property type="molecule type" value="Genomic_DNA"/>
</dbReference>
<proteinExistence type="predicted"/>